<keyword evidence="2" id="KW-1185">Reference proteome</keyword>
<sequence length="66" mass="7127">MQVLEKHVAISNNYGACTPISHEKGTFEFGIGVPHDGGEVQTVISCGHSLLLNERYSSVSELIRAV</sequence>
<reference evidence="1 2" key="1">
    <citation type="journal article" date="2019" name="Int. J. Syst. Evol. Microbiol.">
        <title>The Global Catalogue of Microorganisms (GCM) 10K type strain sequencing project: providing services to taxonomists for standard genome sequencing and annotation.</title>
        <authorList>
            <consortium name="The Broad Institute Genomics Platform"/>
            <consortium name="The Broad Institute Genome Sequencing Center for Infectious Disease"/>
            <person name="Wu L."/>
            <person name="Ma J."/>
        </authorList>
    </citation>
    <scope>NUCLEOTIDE SEQUENCE [LARGE SCALE GENOMIC DNA]</scope>
    <source>
        <strain evidence="1 2">JCM 14232</strain>
    </source>
</reference>
<gene>
    <name evidence="1" type="ORF">GCM10008936_04300</name>
</gene>
<dbReference type="EMBL" id="BAAADA010000035">
    <property type="protein sequence ID" value="GAA0477124.1"/>
    <property type="molecule type" value="Genomic_DNA"/>
</dbReference>
<comment type="caution">
    <text evidence="1">The sequence shown here is derived from an EMBL/GenBank/DDBJ whole genome shotgun (WGS) entry which is preliminary data.</text>
</comment>
<evidence type="ECO:0000313" key="2">
    <source>
        <dbReference type="Proteomes" id="UP001410648"/>
    </source>
</evidence>
<accession>A0ABN1AI58</accession>
<name>A0ABN1AI58_9LACT</name>
<organism evidence="1 2">
    <name type="scientific">Alkalibacterium indicireducens</name>
    <dbReference type="NCBI Taxonomy" id="398758"/>
    <lineage>
        <taxon>Bacteria</taxon>
        <taxon>Bacillati</taxon>
        <taxon>Bacillota</taxon>
        <taxon>Bacilli</taxon>
        <taxon>Lactobacillales</taxon>
        <taxon>Carnobacteriaceae</taxon>
        <taxon>Alkalibacterium</taxon>
    </lineage>
</organism>
<dbReference type="Proteomes" id="UP001410648">
    <property type="component" value="Unassembled WGS sequence"/>
</dbReference>
<protein>
    <submittedName>
        <fullName evidence="1">Uncharacterized protein</fullName>
    </submittedName>
</protein>
<proteinExistence type="predicted"/>
<dbReference type="RefSeq" id="WP_346023940.1">
    <property type="nucleotide sequence ID" value="NZ_BAAADA010000035.1"/>
</dbReference>
<evidence type="ECO:0000313" key="1">
    <source>
        <dbReference type="EMBL" id="GAA0477124.1"/>
    </source>
</evidence>